<dbReference type="Gene3D" id="3.10.129.10">
    <property type="entry name" value="Hotdog Thioesterase"/>
    <property type="match status" value="1"/>
</dbReference>
<dbReference type="EC" id="3.1.2.-" evidence="2"/>
<dbReference type="SUPFAM" id="SSF54637">
    <property type="entry name" value="Thioesterase/thiol ester dehydrase-isomerase"/>
    <property type="match status" value="1"/>
</dbReference>
<keyword evidence="2" id="KW-0378">Hydrolase</keyword>
<organism evidence="2 3">
    <name type="scientific">Novosphingobium rhizovicinum</name>
    <dbReference type="NCBI Taxonomy" id="3228928"/>
    <lineage>
        <taxon>Bacteria</taxon>
        <taxon>Pseudomonadati</taxon>
        <taxon>Pseudomonadota</taxon>
        <taxon>Alphaproteobacteria</taxon>
        <taxon>Sphingomonadales</taxon>
        <taxon>Sphingomonadaceae</taxon>
        <taxon>Novosphingobium</taxon>
    </lineage>
</organism>
<dbReference type="Pfam" id="PF03061">
    <property type="entry name" value="4HBT"/>
    <property type="match status" value="1"/>
</dbReference>
<evidence type="ECO:0000259" key="1">
    <source>
        <dbReference type="Pfam" id="PF03061"/>
    </source>
</evidence>
<sequence length="152" mass="16561">MNPTSAFIHQPDPEHPGWLTWDLADPTRFNPLVMGKLIVRPEGERAARVRMLTTETRHSNLHSNVHGAVTLSLIDIGMFATVCTVLGIEAAGSVTLDLNCQFVGSGAIGEPLDMVGEVMKETGRLVFLRGTVEQGHSLVASFMGTIRKPTRR</sequence>
<gene>
    <name evidence="2" type="ORF">ABUH87_17550</name>
</gene>
<protein>
    <submittedName>
        <fullName evidence="2">PaaI family thioesterase</fullName>
        <ecNumber evidence="2">3.1.2.-</ecNumber>
    </submittedName>
</protein>
<dbReference type="EMBL" id="JBFNXR010000054">
    <property type="protein sequence ID" value="MEW9856931.1"/>
    <property type="molecule type" value="Genomic_DNA"/>
</dbReference>
<accession>A0ABV3RFS4</accession>
<feature type="domain" description="Thioesterase" evidence="1">
    <location>
        <begin position="63"/>
        <end position="136"/>
    </location>
</feature>
<dbReference type="CDD" id="cd03443">
    <property type="entry name" value="PaaI_thioesterase"/>
    <property type="match status" value="1"/>
</dbReference>
<dbReference type="InterPro" id="IPR029069">
    <property type="entry name" value="HotDog_dom_sf"/>
</dbReference>
<evidence type="ECO:0000313" key="2">
    <source>
        <dbReference type="EMBL" id="MEW9856931.1"/>
    </source>
</evidence>
<keyword evidence="3" id="KW-1185">Reference proteome</keyword>
<name>A0ABV3RFS4_9SPHN</name>
<proteinExistence type="predicted"/>
<comment type="caution">
    <text evidence="2">The sequence shown here is derived from an EMBL/GenBank/DDBJ whole genome shotgun (WGS) entry which is preliminary data.</text>
</comment>
<reference evidence="2 3" key="1">
    <citation type="submission" date="2024-06" db="EMBL/GenBank/DDBJ databases">
        <title>Novosphingobium rhizovicinus M1R2S20.</title>
        <authorList>
            <person name="Sun J.-Q."/>
        </authorList>
    </citation>
    <scope>NUCLEOTIDE SEQUENCE [LARGE SCALE GENOMIC DNA]</scope>
    <source>
        <strain evidence="2 3">M1R2S20</strain>
    </source>
</reference>
<dbReference type="InterPro" id="IPR006683">
    <property type="entry name" value="Thioestr_dom"/>
</dbReference>
<dbReference type="GO" id="GO:0016787">
    <property type="term" value="F:hydrolase activity"/>
    <property type="evidence" value="ECO:0007669"/>
    <property type="project" value="UniProtKB-KW"/>
</dbReference>
<dbReference type="RefSeq" id="WP_367775402.1">
    <property type="nucleotide sequence ID" value="NZ_JBFNXR010000054.1"/>
</dbReference>
<evidence type="ECO:0000313" key="3">
    <source>
        <dbReference type="Proteomes" id="UP001556118"/>
    </source>
</evidence>
<dbReference type="Proteomes" id="UP001556118">
    <property type="component" value="Unassembled WGS sequence"/>
</dbReference>